<evidence type="ECO:0000313" key="7">
    <source>
        <dbReference type="Proteomes" id="UP001303373"/>
    </source>
</evidence>
<dbReference type="GO" id="GO:0016846">
    <property type="term" value="F:carbon-sulfur lyase activity"/>
    <property type="evidence" value="ECO:0007669"/>
    <property type="project" value="InterPro"/>
</dbReference>
<accession>A0AAQ3RA09</accession>
<keyword evidence="7" id="KW-1185">Reference proteome</keyword>
<dbReference type="InterPro" id="IPR006913">
    <property type="entry name" value="CENP-V/GFA"/>
</dbReference>
<comment type="similarity">
    <text evidence="1">Belongs to the Gfa family.</text>
</comment>
<keyword evidence="3" id="KW-0862">Zinc</keyword>
<dbReference type="PROSITE" id="PS51891">
    <property type="entry name" value="CENP_V_GFA"/>
    <property type="match status" value="1"/>
</dbReference>
<evidence type="ECO:0000259" key="5">
    <source>
        <dbReference type="PROSITE" id="PS51891"/>
    </source>
</evidence>
<dbReference type="Gene3D" id="2.170.150.70">
    <property type="match status" value="1"/>
</dbReference>
<evidence type="ECO:0000256" key="1">
    <source>
        <dbReference type="ARBA" id="ARBA00005495"/>
    </source>
</evidence>
<feature type="domain" description="CENP-V/GFA" evidence="5">
    <location>
        <begin position="10"/>
        <end position="132"/>
    </location>
</feature>
<sequence>MATNTKDIELVAQCLCKSNTFTTQVSQSSLPLEATFCHCDSCRHLTGAMQSSSVPWPGPTEPIEGSNLAQYEVSEKLTLFFCKTCSSPMFCRWHDMQDKTTTYHVPTGALSNNNVPSMIRVQRHMFVSDARDGGSAVWLQKLDDSETQIPCWEGWPSRSEQVDPRNMDIAEKPSVDDVPVYCHCKGVNLVFRSGAAKAEFSNTAKDKLPWFVDPENYRLLASFDACDSCRISTGADVFNWCFTLLRHLDFPSSADQLSEQGQFPNNTPALKTAVIANNRDPRLGTLTYYSSSPNVQRYFCSKCSATVFYAVDSRPDMVDLAIGLLQANDGARAEGALTWGLGMMVWDGDVKGGWRESFVDIIKNNAVDWRVTNGWPKAWAVIAREKREAAK</sequence>
<dbReference type="PANTHER" id="PTHR33337">
    <property type="entry name" value="GFA DOMAIN-CONTAINING PROTEIN"/>
    <property type="match status" value="1"/>
</dbReference>
<evidence type="ECO:0000256" key="3">
    <source>
        <dbReference type="ARBA" id="ARBA00022833"/>
    </source>
</evidence>
<dbReference type="SUPFAM" id="SSF51316">
    <property type="entry name" value="Mss4-like"/>
    <property type="match status" value="2"/>
</dbReference>
<keyword evidence="2" id="KW-0479">Metal-binding</keyword>
<proteinExistence type="inferred from homology"/>
<evidence type="ECO:0000313" key="6">
    <source>
        <dbReference type="EMBL" id="WPH01366.1"/>
    </source>
</evidence>
<dbReference type="InterPro" id="IPR011057">
    <property type="entry name" value="Mss4-like_sf"/>
</dbReference>
<name>A0AAQ3RA09_9PEZI</name>
<organism evidence="6 7">
    <name type="scientific">Acrodontium crateriforme</name>
    <dbReference type="NCBI Taxonomy" id="150365"/>
    <lineage>
        <taxon>Eukaryota</taxon>
        <taxon>Fungi</taxon>
        <taxon>Dikarya</taxon>
        <taxon>Ascomycota</taxon>
        <taxon>Pezizomycotina</taxon>
        <taxon>Dothideomycetes</taxon>
        <taxon>Dothideomycetidae</taxon>
        <taxon>Mycosphaerellales</taxon>
        <taxon>Teratosphaeriaceae</taxon>
        <taxon>Acrodontium</taxon>
    </lineage>
</organism>
<reference evidence="6 7" key="1">
    <citation type="submission" date="2023-11" db="EMBL/GenBank/DDBJ databases">
        <title>An acidophilic fungus is an integral part of prey digestion in a carnivorous sundew plant.</title>
        <authorList>
            <person name="Tsai I.J."/>
        </authorList>
    </citation>
    <scope>NUCLEOTIDE SEQUENCE [LARGE SCALE GENOMIC DNA]</scope>
    <source>
        <strain evidence="6">169a</strain>
    </source>
</reference>
<dbReference type="EMBL" id="CP138585">
    <property type="protein sequence ID" value="WPH01366.1"/>
    <property type="molecule type" value="Genomic_DNA"/>
</dbReference>
<dbReference type="GO" id="GO:0046872">
    <property type="term" value="F:metal ion binding"/>
    <property type="evidence" value="ECO:0007669"/>
    <property type="project" value="UniProtKB-KW"/>
</dbReference>
<evidence type="ECO:0000256" key="2">
    <source>
        <dbReference type="ARBA" id="ARBA00022723"/>
    </source>
</evidence>
<dbReference type="PANTHER" id="PTHR33337:SF31">
    <property type="entry name" value="DUF636 DOMAIN PROTEIN (AFU_ORTHOLOGUE AFUA_2G12650)"/>
    <property type="match status" value="1"/>
</dbReference>
<keyword evidence="4" id="KW-0456">Lyase</keyword>
<evidence type="ECO:0000256" key="4">
    <source>
        <dbReference type="ARBA" id="ARBA00023239"/>
    </source>
</evidence>
<dbReference type="AlphaFoldDB" id="A0AAQ3RA09"/>
<gene>
    <name evidence="6" type="ORF">R9X50_00420800</name>
</gene>
<dbReference type="Proteomes" id="UP001303373">
    <property type="component" value="Chromosome 6"/>
</dbReference>
<dbReference type="Gene3D" id="3.90.1590.10">
    <property type="entry name" value="glutathione-dependent formaldehyde- activating enzyme (gfa)"/>
    <property type="match status" value="1"/>
</dbReference>
<protein>
    <recommendedName>
        <fullName evidence="5">CENP-V/GFA domain-containing protein</fullName>
    </recommendedName>
</protein>
<dbReference type="Pfam" id="PF04828">
    <property type="entry name" value="GFA"/>
    <property type="match status" value="1"/>
</dbReference>